<dbReference type="SUPFAM" id="SSF54197">
    <property type="entry name" value="HIT-like"/>
    <property type="match status" value="1"/>
</dbReference>
<dbReference type="PIRSF" id="PIRSF000714">
    <property type="entry name" value="HIT"/>
    <property type="match status" value="1"/>
</dbReference>
<dbReference type="InterPro" id="IPR026026">
    <property type="entry name" value="HIT_Hint"/>
</dbReference>
<gene>
    <name evidence="2" type="ORF">CWE15_00975</name>
</gene>
<dbReference type="Gene3D" id="3.30.428.10">
    <property type="entry name" value="HIT-like"/>
    <property type="match status" value="1"/>
</dbReference>
<dbReference type="AlphaFoldDB" id="A0A432XAH7"/>
<feature type="domain" description="HIT" evidence="1">
    <location>
        <begin position="8"/>
        <end position="98"/>
    </location>
</feature>
<reference evidence="2 3" key="1">
    <citation type="journal article" date="2011" name="Front. Microbiol.">
        <title>Genomic signatures of strain selection and enhancement in Bacillus atrophaeus var. globigii, a historical biowarfare simulant.</title>
        <authorList>
            <person name="Gibbons H.S."/>
            <person name="Broomall S.M."/>
            <person name="McNew L.A."/>
            <person name="Daligault H."/>
            <person name="Chapman C."/>
            <person name="Bruce D."/>
            <person name="Karavis M."/>
            <person name="Krepps M."/>
            <person name="McGregor P.A."/>
            <person name="Hong C."/>
            <person name="Park K.H."/>
            <person name="Akmal A."/>
            <person name="Feldman A."/>
            <person name="Lin J.S."/>
            <person name="Chang W.E."/>
            <person name="Higgs B.W."/>
            <person name="Demirev P."/>
            <person name="Lindquist J."/>
            <person name="Liem A."/>
            <person name="Fochler E."/>
            <person name="Read T.D."/>
            <person name="Tapia R."/>
            <person name="Johnson S."/>
            <person name="Bishop-Lilly K.A."/>
            <person name="Detter C."/>
            <person name="Han C."/>
            <person name="Sozhamannan S."/>
            <person name="Rosenzweig C.N."/>
            <person name="Skowronski E.W."/>
        </authorList>
    </citation>
    <scope>NUCLEOTIDE SEQUENCE [LARGE SCALE GENOMIC DNA]</scope>
    <source>
        <strain evidence="2 3">AIT1</strain>
    </source>
</reference>
<dbReference type="InterPro" id="IPR011146">
    <property type="entry name" value="HIT-like"/>
</dbReference>
<accession>A0A432XAH7</accession>
<dbReference type="Proteomes" id="UP000286976">
    <property type="component" value="Unassembled WGS sequence"/>
</dbReference>
<protein>
    <recommendedName>
        <fullName evidence="1">HIT domain-containing protein</fullName>
    </recommendedName>
</protein>
<dbReference type="Pfam" id="PF01230">
    <property type="entry name" value="HIT"/>
    <property type="match status" value="1"/>
</dbReference>
<evidence type="ECO:0000259" key="1">
    <source>
        <dbReference type="Pfam" id="PF01230"/>
    </source>
</evidence>
<dbReference type="GO" id="GO:0003824">
    <property type="term" value="F:catalytic activity"/>
    <property type="evidence" value="ECO:0007669"/>
    <property type="project" value="InterPro"/>
</dbReference>
<evidence type="ECO:0000313" key="2">
    <source>
        <dbReference type="EMBL" id="RUO44422.1"/>
    </source>
</evidence>
<organism evidence="2 3">
    <name type="scientific">Aliidiomarina taiwanensis</name>
    <dbReference type="NCBI Taxonomy" id="946228"/>
    <lineage>
        <taxon>Bacteria</taxon>
        <taxon>Pseudomonadati</taxon>
        <taxon>Pseudomonadota</taxon>
        <taxon>Gammaproteobacteria</taxon>
        <taxon>Alteromonadales</taxon>
        <taxon>Idiomarinaceae</taxon>
        <taxon>Aliidiomarina</taxon>
    </lineage>
</organism>
<dbReference type="InterPro" id="IPR036265">
    <property type="entry name" value="HIT-like_sf"/>
</dbReference>
<name>A0A432XAH7_9GAMM</name>
<evidence type="ECO:0000313" key="3">
    <source>
        <dbReference type="Proteomes" id="UP000286976"/>
    </source>
</evidence>
<dbReference type="RefSeq" id="WP_126756831.1">
    <property type="nucleotide sequence ID" value="NZ_PIPQ01000001.1"/>
</dbReference>
<comment type="caution">
    <text evidence="2">The sequence shown here is derived from an EMBL/GenBank/DDBJ whole genome shotgun (WGS) entry which is preliminary data.</text>
</comment>
<dbReference type="OrthoDB" id="9799145at2"/>
<sequence>MWTLDSQLEADTLTVGDLPLSRVLIMQDSQYPWVILVPRVAGVREIYELEPMQQQQLLQESTFTAMWLMKHFQGDKLNIGALGNVVSQLHLHHIVRFETDAAWPQPVWGVHPAKPYAADELEAFSAALKEGLRLQAPLS</sequence>
<proteinExistence type="predicted"/>
<dbReference type="EMBL" id="PIPQ01000001">
    <property type="protein sequence ID" value="RUO44422.1"/>
    <property type="molecule type" value="Genomic_DNA"/>
</dbReference>
<keyword evidence="3" id="KW-1185">Reference proteome</keyword>